<feature type="non-terminal residue" evidence="1">
    <location>
        <position position="1"/>
    </location>
</feature>
<protein>
    <submittedName>
        <fullName evidence="1">Uncharacterized protein</fullName>
    </submittedName>
</protein>
<gene>
    <name evidence="1" type="ORF">AVEN_502_1</name>
</gene>
<dbReference type="EMBL" id="BGPR01169833">
    <property type="protein sequence ID" value="GBM26881.1"/>
    <property type="molecule type" value="Genomic_DNA"/>
</dbReference>
<evidence type="ECO:0000313" key="2">
    <source>
        <dbReference type="Proteomes" id="UP000499080"/>
    </source>
</evidence>
<accession>A0A4Y2ED82</accession>
<keyword evidence="2" id="KW-1185">Reference proteome</keyword>
<sequence>LAGAIGDTFHLMEKIYKTSESSSCGRLAFGSGYKEYRVDDMITRSESNRAPTGHS</sequence>
<evidence type="ECO:0000313" key="1">
    <source>
        <dbReference type="EMBL" id="GBM26881.1"/>
    </source>
</evidence>
<name>A0A4Y2ED82_ARAVE</name>
<organism evidence="1 2">
    <name type="scientific">Araneus ventricosus</name>
    <name type="common">Orbweaver spider</name>
    <name type="synonym">Epeira ventricosa</name>
    <dbReference type="NCBI Taxonomy" id="182803"/>
    <lineage>
        <taxon>Eukaryota</taxon>
        <taxon>Metazoa</taxon>
        <taxon>Ecdysozoa</taxon>
        <taxon>Arthropoda</taxon>
        <taxon>Chelicerata</taxon>
        <taxon>Arachnida</taxon>
        <taxon>Araneae</taxon>
        <taxon>Araneomorphae</taxon>
        <taxon>Entelegynae</taxon>
        <taxon>Araneoidea</taxon>
        <taxon>Araneidae</taxon>
        <taxon>Araneus</taxon>
    </lineage>
</organism>
<dbReference type="AlphaFoldDB" id="A0A4Y2ED82"/>
<proteinExistence type="predicted"/>
<comment type="caution">
    <text evidence="1">The sequence shown here is derived from an EMBL/GenBank/DDBJ whole genome shotgun (WGS) entry which is preliminary data.</text>
</comment>
<dbReference type="Proteomes" id="UP000499080">
    <property type="component" value="Unassembled WGS sequence"/>
</dbReference>
<reference evidence="1 2" key="1">
    <citation type="journal article" date="2019" name="Sci. Rep.">
        <title>Orb-weaving spider Araneus ventricosus genome elucidates the spidroin gene catalogue.</title>
        <authorList>
            <person name="Kono N."/>
            <person name="Nakamura H."/>
            <person name="Ohtoshi R."/>
            <person name="Moran D.A.P."/>
            <person name="Shinohara A."/>
            <person name="Yoshida Y."/>
            <person name="Fujiwara M."/>
            <person name="Mori M."/>
            <person name="Tomita M."/>
            <person name="Arakawa K."/>
        </authorList>
    </citation>
    <scope>NUCLEOTIDE SEQUENCE [LARGE SCALE GENOMIC DNA]</scope>
</reference>